<dbReference type="Proteomes" id="UP000824044">
    <property type="component" value="Unassembled WGS sequence"/>
</dbReference>
<comment type="caution">
    <text evidence="2">The sequence shown here is derived from an EMBL/GenBank/DDBJ whole genome shotgun (WGS) entry which is preliminary data.</text>
</comment>
<name>A0A9D2IVF5_9FIRM</name>
<reference evidence="2" key="1">
    <citation type="journal article" date="2021" name="PeerJ">
        <title>Extensive microbial diversity within the chicken gut microbiome revealed by metagenomics and culture.</title>
        <authorList>
            <person name="Gilroy R."/>
            <person name="Ravi A."/>
            <person name="Getino M."/>
            <person name="Pursley I."/>
            <person name="Horton D.L."/>
            <person name="Alikhan N.F."/>
            <person name="Baker D."/>
            <person name="Gharbi K."/>
            <person name="Hall N."/>
            <person name="Watson M."/>
            <person name="Adriaenssens E.M."/>
            <person name="Foster-Nyarko E."/>
            <person name="Jarju S."/>
            <person name="Secka A."/>
            <person name="Antonio M."/>
            <person name="Oren A."/>
            <person name="Chaudhuri R.R."/>
            <person name="La Ragione R."/>
            <person name="Hildebrand F."/>
            <person name="Pallen M.J."/>
        </authorList>
    </citation>
    <scope>NUCLEOTIDE SEQUENCE</scope>
    <source>
        <strain evidence="2">CHK33-5263</strain>
    </source>
</reference>
<dbReference type="InterPro" id="IPR029002">
    <property type="entry name" value="PLPC/GPLD1"/>
</dbReference>
<reference evidence="2" key="2">
    <citation type="submission" date="2021-04" db="EMBL/GenBank/DDBJ databases">
        <authorList>
            <person name="Gilroy R."/>
        </authorList>
    </citation>
    <scope>NUCLEOTIDE SEQUENCE</scope>
    <source>
        <strain evidence="2">CHK33-5263</strain>
    </source>
</reference>
<evidence type="ECO:0000313" key="3">
    <source>
        <dbReference type="Proteomes" id="UP000824044"/>
    </source>
</evidence>
<protein>
    <submittedName>
        <fullName evidence="2">Zinc dependent phospholipase C family protein</fullName>
    </submittedName>
</protein>
<dbReference type="EMBL" id="DXBS01000045">
    <property type="protein sequence ID" value="HIZ24270.1"/>
    <property type="molecule type" value="Genomic_DNA"/>
</dbReference>
<feature type="domain" description="Phospholipase C/D" evidence="1">
    <location>
        <begin position="6"/>
        <end position="142"/>
    </location>
</feature>
<sequence>MPSSITHALIARTAQARLPEEIGALISASPEMYFLGAQGADMFFFAAKANKQEGNLGKFLHRNAVYELFSAFVAAVNTLSGAARERAAAYCLGYVTHYCADVAFHPFVYRYLEQNGKAKRVHQRLENDWDVYFARKIEGREAEDYPFPDLKKCDEETLLAVWQNATTALGRTPMTKSILHGGLKNFAAYLKFFHGKCYSSQKGWAGFDRFFHAHLLSCLYPGDTPDPEVLSGEVFERAANADPALPPVKSADDLFERAVEESVEHMGLFYDALQGAPLKKELFDRHLLTGEHIA</sequence>
<gene>
    <name evidence="2" type="ORF">H9812_02185</name>
</gene>
<proteinExistence type="predicted"/>
<dbReference type="Pfam" id="PF00882">
    <property type="entry name" value="Zn_dep_PLPC"/>
    <property type="match status" value="1"/>
</dbReference>
<accession>A0A9D2IVF5</accession>
<dbReference type="AlphaFoldDB" id="A0A9D2IVF5"/>
<organism evidence="2 3">
    <name type="scientific">Candidatus Gallimonas intestinigallinarum</name>
    <dbReference type="NCBI Taxonomy" id="2838604"/>
    <lineage>
        <taxon>Bacteria</taxon>
        <taxon>Bacillati</taxon>
        <taxon>Bacillota</taxon>
        <taxon>Clostridia</taxon>
        <taxon>Candidatus Gallimonas</taxon>
    </lineage>
</organism>
<evidence type="ECO:0000313" key="2">
    <source>
        <dbReference type="EMBL" id="HIZ24270.1"/>
    </source>
</evidence>
<evidence type="ECO:0000259" key="1">
    <source>
        <dbReference type="Pfam" id="PF00882"/>
    </source>
</evidence>